<protein>
    <submittedName>
        <fullName evidence="1">Uncharacterized protein</fullName>
    </submittedName>
</protein>
<reference evidence="1 2" key="1">
    <citation type="submission" date="2016-07" db="EMBL/GenBank/DDBJ databases">
        <title>Pervasive Adenine N6-methylation of Active Genes in Fungi.</title>
        <authorList>
            <consortium name="DOE Joint Genome Institute"/>
            <person name="Mondo S.J."/>
            <person name="Dannebaum R.O."/>
            <person name="Kuo R.C."/>
            <person name="Labutti K."/>
            <person name="Haridas S."/>
            <person name="Kuo A."/>
            <person name="Salamov A."/>
            <person name="Ahrendt S.R."/>
            <person name="Lipzen A."/>
            <person name="Sullivan W."/>
            <person name="Andreopoulos W.B."/>
            <person name="Clum A."/>
            <person name="Lindquist E."/>
            <person name="Daum C."/>
            <person name="Ramamoorthy G.K."/>
            <person name="Gryganskyi A."/>
            <person name="Culley D."/>
            <person name="Magnuson J.K."/>
            <person name="James T.Y."/>
            <person name="O'Malley M.A."/>
            <person name="Stajich J.E."/>
            <person name="Spatafora J.W."/>
            <person name="Visel A."/>
            <person name="Grigoriev I.V."/>
        </authorList>
    </citation>
    <scope>NUCLEOTIDE SEQUENCE [LARGE SCALE GENOMIC DNA]</scope>
    <source>
        <strain evidence="1 2">PL171</strain>
    </source>
</reference>
<accession>A0A1Y2HKV5</accession>
<dbReference type="AlphaFoldDB" id="A0A1Y2HKV5"/>
<evidence type="ECO:0000313" key="2">
    <source>
        <dbReference type="Proteomes" id="UP000193411"/>
    </source>
</evidence>
<name>A0A1Y2HKV5_9FUNG</name>
<evidence type="ECO:0000313" key="1">
    <source>
        <dbReference type="EMBL" id="ORZ34614.1"/>
    </source>
</evidence>
<gene>
    <name evidence="1" type="ORF">BCR44DRAFT_1436071</name>
</gene>
<feature type="non-terminal residue" evidence="1">
    <location>
        <position position="1"/>
    </location>
</feature>
<sequence>VDLCMRAPRHQELRLRPSDRVGVAVGAFRRWLEFRNVDDQDISCWVLCTFLCHFLPPRHHSLFLLTTSLHELFTSCQNRTHPSYAHLGWIRKNQPSPTFPDS</sequence>
<keyword evidence="2" id="KW-1185">Reference proteome</keyword>
<dbReference type="EMBL" id="MCFL01000027">
    <property type="protein sequence ID" value="ORZ34614.1"/>
    <property type="molecule type" value="Genomic_DNA"/>
</dbReference>
<organism evidence="1 2">
    <name type="scientific">Catenaria anguillulae PL171</name>
    <dbReference type="NCBI Taxonomy" id="765915"/>
    <lineage>
        <taxon>Eukaryota</taxon>
        <taxon>Fungi</taxon>
        <taxon>Fungi incertae sedis</taxon>
        <taxon>Blastocladiomycota</taxon>
        <taxon>Blastocladiomycetes</taxon>
        <taxon>Blastocladiales</taxon>
        <taxon>Catenariaceae</taxon>
        <taxon>Catenaria</taxon>
    </lineage>
</organism>
<proteinExistence type="predicted"/>
<dbReference type="Proteomes" id="UP000193411">
    <property type="component" value="Unassembled WGS sequence"/>
</dbReference>
<comment type="caution">
    <text evidence="1">The sequence shown here is derived from an EMBL/GenBank/DDBJ whole genome shotgun (WGS) entry which is preliminary data.</text>
</comment>